<dbReference type="InterPro" id="IPR043128">
    <property type="entry name" value="Rev_trsase/Diguanyl_cyclase"/>
</dbReference>
<dbReference type="CDD" id="cd01948">
    <property type="entry name" value="EAL"/>
    <property type="match status" value="1"/>
</dbReference>
<keyword evidence="1" id="KW-1133">Transmembrane helix</keyword>
<feature type="transmembrane region" description="Helical" evidence="1">
    <location>
        <begin position="12"/>
        <end position="32"/>
    </location>
</feature>
<keyword evidence="6" id="KW-0808">Transferase</keyword>
<dbReference type="SMART" id="SM00091">
    <property type="entry name" value="PAS"/>
    <property type="match status" value="1"/>
</dbReference>
<dbReference type="InterPro" id="IPR000700">
    <property type="entry name" value="PAS-assoc_C"/>
</dbReference>
<dbReference type="PANTHER" id="PTHR44757:SF2">
    <property type="entry name" value="BIOFILM ARCHITECTURE MAINTENANCE PROTEIN MBAA"/>
    <property type="match status" value="1"/>
</dbReference>
<dbReference type="GO" id="GO:0052621">
    <property type="term" value="F:diguanylate cyclase activity"/>
    <property type="evidence" value="ECO:0007669"/>
    <property type="project" value="UniProtKB-EC"/>
</dbReference>
<feature type="domain" description="EAL" evidence="4">
    <location>
        <begin position="630"/>
        <end position="883"/>
    </location>
</feature>
<accession>A0ABM9D9F9</accession>
<dbReference type="EMBL" id="OW150024">
    <property type="protein sequence ID" value="CAH2031866.1"/>
    <property type="molecule type" value="Genomic_DNA"/>
</dbReference>
<evidence type="ECO:0000259" key="4">
    <source>
        <dbReference type="PROSITE" id="PS50883"/>
    </source>
</evidence>
<dbReference type="PROSITE" id="PS50113">
    <property type="entry name" value="PAC"/>
    <property type="match status" value="1"/>
</dbReference>
<keyword evidence="1" id="KW-0472">Membrane</keyword>
<proteinExistence type="predicted"/>
<dbReference type="Pfam" id="PF00990">
    <property type="entry name" value="GGDEF"/>
    <property type="match status" value="1"/>
</dbReference>
<dbReference type="PANTHER" id="PTHR44757">
    <property type="entry name" value="DIGUANYLATE CYCLASE DGCP"/>
    <property type="match status" value="1"/>
</dbReference>
<keyword evidence="7" id="KW-1185">Reference proteome</keyword>
<dbReference type="InterPro" id="IPR029787">
    <property type="entry name" value="Nucleotide_cyclase"/>
</dbReference>
<dbReference type="NCBIfam" id="TIGR00254">
    <property type="entry name" value="GGDEF"/>
    <property type="match status" value="1"/>
</dbReference>
<dbReference type="InterPro" id="IPR000014">
    <property type="entry name" value="PAS"/>
</dbReference>
<dbReference type="CDD" id="cd12914">
    <property type="entry name" value="PDC1_DGC_like"/>
    <property type="match status" value="1"/>
</dbReference>
<dbReference type="PROSITE" id="PS50883">
    <property type="entry name" value="EAL"/>
    <property type="match status" value="1"/>
</dbReference>
<dbReference type="InterPro" id="IPR035919">
    <property type="entry name" value="EAL_sf"/>
</dbReference>
<dbReference type="Gene3D" id="3.20.20.450">
    <property type="entry name" value="EAL domain"/>
    <property type="match status" value="1"/>
</dbReference>
<dbReference type="SMART" id="SM00086">
    <property type="entry name" value="PAC"/>
    <property type="match status" value="1"/>
</dbReference>
<evidence type="ECO:0000259" key="5">
    <source>
        <dbReference type="PROSITE" id="PS50887"/>
    </source>
</evidence>
<evidence type="ECO:0000259" key="3">
    <source>
        <dbReference type="PROSITE" id="PS50113"/>
    </source>
</evidence>
<dbReference type="PROSITE" id="PS50887">
    <property type="entry name" value="GGDEF"/>
    <property type="match status" value="1"/>
</dbReference>
<dbReference type="CDD" id="cd12915">
    <property type="entry name" value="PDC2_DGC_like"/>
    <property type="match status" value="1"/>
</dbReference>
<dbReference type="InterPro" id="IPR052155">
    <property type="entry name" value="Biofilm_reg_signaling"/>
</dbReference>
<dbReference type="SUPFAM" id="SSF55785">
    <property type="entry name" value="PYP-like sensor domain (PAS domain)"/>
    <property type="match status" value="1"/>
</dbReference>
<dbReference type="NCBIfam" id="TIGR00229">
    <property type="entry name" value="sensory_box"/>
    <property type="match status" value="1"/>
</dbReference>
<dbReference type="Proteomes" id="UP001295463">
    <property type="component" value="Chromosome"/>
</dbReference>
<dbReference type="EC" id="2.7.7.65" evidence="6"/>
<dbReference type="SUPFAM" id="SSF55073">
    <property type="entry name" value="Nucleotide cyclase"/>
    <property type="match status" value="1"/>
</dbReference>
<dbReference type="PROSITE" id="PS50112">
    <property type="entry name" value="PAS"/>
    <property type="match status" value="1"/>
</dbReference>
<evidence type="ECO:0000313" key="6">
    <source>
        <dbReference type="EMBL" id="CAH2031866.1"/>
    </source>
</evidence>
<dbReference type="CDD" id="cd01949">
    <property type="entry name" value="GGDEF"/>
    <property type="match status" value="1"/>
</dbReference>
<dbReference type="InterPro" id="IPR001610">
    <property type="entry name" value="PAC"/>
</dbReference>
<dbReference type="Pfam" id="PF13426">
    <property type="entry name" value="PAS_9"/>
    <property type="match status" value="1"/>
</dbReference>
<dbReference type="InterPro" id="IPR001633">
    <property type="entry name" value="EAL_dom"/>
</dbReference>
<dbReference type="SUPFAM" id="SSF141868">
    <property type="entry name" value="EAL domain-like"/>
    <property type="match status" value="1"/>
</dbReference>
<dbReference type="InterPro" id="IPR035965">
    <property type="entry name" value="PAS-like_dom_sf"/>
</dbReference>
<feature type="domain" description="PAS" evidence="2">
    <location>
        <begin position="331"/>
        <end position="377"/>
    </location>
</feature>
<organism evidence="6 7">
    <name type="scientific">Trichlorobacter ammonificans</name>
    <dbReference type="NCBI Taxonomy" id="2916410"/>
    <lineage>
        <taxon>Bacteria</taxon>
        <taxon>Pseudomonadati</taxon>
        <taxon>Thermodesulfobacteriota</taxon>
        <taxon>Desulfuromonadia</taxon>
        <taxon>Geobacterales</taxon>
        <taxon>Geobacteraceae</taxon>
        <taxon>Trichlorobacter</taxon>
    </lineage>
</organism>
<dbReference type="CDD" id="cd00130">
    <property type="entry name" value="PAS"/>
    <property type="match status" value="1"/>
</dbReference>
<gene>
    <name evidence="6" type="ORF">GEAMG1_2031</name>
</gene>
<dbReference type="Pfam" id="PF00563">
    <property type="entry name" value="EAL"/>
    <property type="match status" value="1"/>
</dbReference>
<keyword evidence="1" id="KW-0812">Transmembrane</keyword>
<dbReference type="RefSeq" id="WP_305732659.1">
    <property type="nucleotide sequence ID" value="NZ_OW150024.1"/>
</dbReference>
<feature type="domain" description="PAC" evidence="3">
    <location>
        <begin position="402"/>
        <end position="456"/>
    </location>
</feature>
<evidence type="ECO:0000256" key="1">
    <source>
        <dbReference type="SAM" id="Phobius"/>
    </source>
</evidence>
<reference evidence="6 7" key="1">
    <citation type="submission" date="2022-03" db="EMBL/GenBank/DDBJ databases">
        <authorList>
            <person name="Koch H."/>
        </authorList>
    </citation>
    <scope>NUCLEOTIDE SEQUENCE [LARGE SCALE GENOMIC DNA]</scope>
    <source>
        <strain evidence="6 7">G1</strain>
    </source>
</reference>
<sequence length="889" mass="98507">MSAPPNNTFLKQWGVLGIAFFLLGGAVVHNLYKGYRDTEAIEQQRLKTQARVVAENISNSIGATDRVLLTLRSGLRGVPPQRWSAIATTSSLKQLESLIPGVRTFLGVDSAGRIRFSNRPELVGTSVVYRDYFRIPREASGDDILFVAPPFQTVLGSWGMNLVRIIPGQDGAFGGIVAATLDPDHFTALLGSINYSGDMVSAIIHGDGLLFTMAPEWKELAGKNLALPGTLFSRHRASGAVENLYHGLFRATGDERMVALRTAVVDEPKTDKPIIVAASRSDASIFSGWRAHLRNQTLVLFSIILVSSYLLARYQQSKRVQLQQTAAANAKLRKLTHGIENSASAVMITDKNGTIEYVNRKFCQLTGYGIDEAVGQNPRILKSEATPREVFDNLWRTILSGSEWRGELLNRRKNGELYWSIASISPLRDDQGEITHFIANVEDINDRKNAEATIEHLAYYDPLTDLPNRRMLQDRLEIALKRSRRQGSGMALLYLDLDGFKHVNDNLGHPAGDRLLKEMATRYTSLLRDDDLVCRMGGDEFAVILHDVHHDEDAVVVAHRLLEQTAQPVQLDDSEVVVTASIGIALFPKNGDDTRTLEKNADIALYHAKGEGKNTFSFFDEELNSASRNRIALEQRLRQVLEKNELLVLYQPKISLATGKVTGVEALVRWNSPEFGMVSPLRFIPLAEETRMIIPIGEWVLETACRQQVLWQEQGLSLTMAVNLSSVQFKSPTLIERITAILDKTGMLAEQLELELTESALVEKPNEATWILEQLRSLGCGIAIDDFGTGYSSLAYLKNFPVTVLKIDRTFVRDLAHDSGDRAIAQSVVALANNLDMQTVAEGVEQQEQLAILRELGCAFVQGFIYSRPVPADELPAIVHTITAGDESL</sequence>
<dbReference type="Gene3D" id="3.30.450.20">
    <property type="entry name" value="PAS domain"/>
    <property type="match status" value="2"/>
</dbReference>
<keyword evidence="6" id="KW-0548">Nucleotidyltransferase</keyword>
<dbReference type="Gene3D" id="3.30.70.270">
    <property type="match status" value="1"/>
</dbReference>
<feature type="domain" description="GGDEF" evidence="5">
    <location>
        <begin position="488"/>
        <end position="621"/>
    </location>
</feature>
<name>A0ABM9D9F9_9BACT</name>
<dbReference type="SMART" id="SM00052">
    <property type="entry name" value="EAL"/>
    <property type="match status" value="1"/>
</dbReference>
<evidence type="ECO:0000313" key="7">
    <source>
        <dbReference type="Proteomes" id="UP001295463"/>
    </source>
</evidence>
<dbReference type="SMART" id="SM00267">
    <property type="entry name" value="GGDEF"/>
    <property type="match status" value="1"/>
</dbReference>
<protein>
    <submittedName>
        <fullName evidence="6">Diguanylate cyclase</fullName>
        <ecNumber evidence="6">2.7.7.65</ecNumber>
    </submittedName>
</protein>
<dbReference type="InterPro" id="IPR000160">
    <property type="entry name" value="GGDEF_dom"/>
</dbReference>
<evidence type="ECO:0000259" key="2">
    <source>
        <dbReference type="PROSITE" id="PS50112"/>
    </source>
</evidence>